<comment type="caution">
    <text evidence="1">The sequence shown here is derived from an EMBL/GenBank/DDBJ whole genome shotgun (WGS) entry which is preliminary data.</text>
</comment>
<evidence type="ECO:0000313" key="1">
    <source>
        <dbReference type="EMBL" id="MBK1867190.1"/>
    </source>
</evidence>
<keyword evidence="2" id="KW-1185">Reference proteome</keyword>
<sequence length="310" mass="33747">MTEEAMDWFIRLQEMPDDGRTADVFKGWLAIDPRHGEAFERIEGLMAMPALREASRRDAARLAATRPPRAGQGWMKHAASIAAVFILVLGYVQYPALLLRWQADHLTQAGKQKIVTLPDGSEMLLNTASAVALDFADGKRHVRLLAGEAFFDVRPDPAHPFAVTAQFSETTVKGTAFAVRSEDNEDVILLERGRVAVSRLTAPMDEVALEPGQAVAADAASISKPGAFDPQSALAWREGRIVFQEESFARALGELDRYYDGTVLIASRRLETLNVSGSYRIDDPATAILTVAAAVGASETRLPGGLIILY</sequence>
<name>A0ACC5R3J0_9HYPH</name>
<proteinExistence type="predicted"/>
<accession>A0ACC5R3J0</accession>
<reference evidence="1" key="1">
    <citation type="submission" date="2021-01" db="EMBL/GenBank/DDBJ databases">
        <authorList>
            <person name="Sun Q."/>
        </authorList>
    </citation>
    <scope>NUCLEOTIDE SEQUENCE</scope>
    <source>
        <strain evidence="1">YIM B02566</strain>
    </source>
</reference>
<organism evidence="1 2">
    <name type="scientific">Taklimakanibacter albus</name>
    <dbReference type="NCBI Taxonomy" id="2800327"/>
    <lineage>
        <taxon>Bacteria</taxon>
        <taxon>Pseudomonadati</taxon>
        <taxon>Pseudomonadota</taxon>
        <taxon>Alphaproteobacteria</taxon>
        <taxon>Hyphomicrobiales</taxon>
        <taxon>Aestuariivirgaceae</taxon>
        <taxon>Taklimakanibacter</taxon>
    </lineage>
</organism>
<dbReference type="Proteomes" id="UP000616151">
    <property type="component" value="Unassembled WGS sequence"/>
</dbReference>
<evidence type="ECO:0000313" key="2">
    <source>
        <dbReference type="Proteomes" id="UP000616151"/>
    </source>
</evidence>
<protein>
    <submittedName>
        <fullName evidence="1">FecR domain-containing protein</fullName>
    </submittedName>
</protein>
<dbReference type="EMBL" id="JAENHL010000007">
    <property type="protein sequence ID" value="MBK1867190.1"/>
    <property type="molecule type" value="Genomic_DNA"/>
</dbReference>
<gene>
    <name evidence="1" type="ORF">JHL16_12610</name>
</gene>